<feature type="domain" description="DNA-binding transcriptional repressor CapW C-terminal dimerisation" evidence="2">
    <location>
        <begin position="212"/>
        <end position="284"/>
    </location>
</feature>
<dbReference type="PROSITE" id="PS52050">
    <property type="entry name" value="WYL"/>
    <property type="match status" value="1"/>
</dbReference>
<evidence type="ECO:0000259" key="1">
    <source>
        <dbReference type="Pfam" id="PF13280"/>
    </source>
</evidence>
<dbReference type="InterPro" id="IPR059020">
    <property type="entry name" value="CapW_CTD"/>
</dbReference>
<dbReference type="Proteomes" id="UP000078070">
    <property type="component" value="Chromosome"/>
</dbReference>
<dbReference type="InterPro" id="IPR051534">
    <property type="entry name" value="CBASS_pafABC_assoc_protein"/>
</dbReference>
<dbReference type="PANTHER" id="PTHR34580">
    <property type="match status" value="1"/>
</dbReference>
<evidence type="ECO:0000259" key="2">
    <source>
        <dbReference type="Pfam" id="PF26107"/>
    </source>
</evidence>
<evidence type="ECO:0000259" key="3">
    <source>
        <dbReference type="Pfam" id="PF26109"/>
    </source>
</evidence>
<dbReference type="OrthoDB" id="6400324at2"/>
<dbReference type="InterPro" id="IPR026881">
    <property type="entry name" value="WYL_dom"/>
</dbReference>
<dbReference type="EMBL" id="CP015839">
    <property type="protein sequence ID" value="ANG62594.1"/>
    <property type="molecule type" value="Genomic_DNA"/>
</dbReference>
<reference evidence="4 5" key="2">
    <citation type="journal article" date="2018" name="Int. J. Syst. Evol. Microbiol.">
        <title>Marinobacterium aestuarii sp. nov., a benzene-degrading marine bacterium isolated from estuary sediment.</title>
        <authorList>
            <person name="Bae S.S."/>
            <person name="Jung J."/>
            <person name="Chung D."/>
            <person name="Baek K."/>
        </authorList>
    </citation>
    <scope>NUCLEOTIDE SEQUENCE [LARGE SCALE GENOMIC DNA]</scope>
    <source>
        <strain evidence="4 5">ST58-10</strain>
    </source>
</reference>
<dbReference type="Pfam" id="PF13280">
    <property type="entry name" value="WYL"/>
    <property type="match status" value="1"/>
</dbReference>
<evidence type="ECO:0000313" key="5">
    <source>
        <dbReference type="Proteomes" id="UP000078070"/>
    </source>
</evidence>
<dbReference type="KEGG" id="mars:A8C75_08930"/>
<dbReference type="InterPro" id="IPR016634">
    <property type="entry name" value="CapW-like"/>
</dbReference>
<dbReference type="AlphaFoldDB" id="A0A1A9EWS8"/>
<accession>A0A1A9EWS8</accession>
<keyword evidence="5" id="KW-1185">Reference proteome</keyword>
<dbReference type="Pfam" id="PF26107">
    <property type="entry name" value="BrxR_CTD"/>
    <property type="match status" value="1"/>
</dbReference>
<protein>
    <submittedName>
        <fullName evidence="4">Uncharacterized protein</fullName>
    </submittedName>
</protein>
<dbReference type="PIRSF" id="PIRSF015558">
    <property type="entry name" value="Txn_reg_DeoR_prd"/>
    <property type="match status" value="1"/>
</dbReference>
<dbReference type="Pfam" id="PF26109">
    <property type="entry name" value="WHD_BrxR"/>
    <property type="match status" value="1"/>
</dbReference>
<dbReference type="PANTHER" id="PTHR34580:SF3">
    <property type="entry name" value="PROTEIN PAFB"/>
    <property type="match status" value="1"/>
</dbReference>
<gene>
    <name evidence="4" type="ORF">A8C75_08930</name>
</gene>
<dbReference type="InterPro" id="IPR059019">
    <property type="entry name" value="WHD_CapW"/>
</dbReference>
<feature type="domain" description="DNA-binding transcriptional repressor CapW winged helix-turn-helix" evidence="3">
    <location>
        <begin position="11"/>
        <end position="92"/>
    </location>
</feature>
<proteinExistence type="predicted"/>
<reference evidence="5" key="1">
    <citation type="submission" date="2016-05" db="EMBL/GenBank/DDBJ databases">
        <authorList>
            <person name="Baek K."/>
            <person name="Yang S.-J."/>
        </authorList>
    </citation>
    <scope>NUCLEOTIDE SEQUENCE [LARGE SCALE GENOMIC DNA]</scope>
    <source>
        <strain evidence="5">ST58-10</strain>
    </source>
</reference>
<dbReference type="RefSeq" id="WP_067380939.1">
    <property type="nucleotide sequence ID" value="NZ_CP015839.1"/>
</dbReference>
<organism evidence="4 5">
    <name type="scientific">Marinobacterium aestuarii</name>
    <dbReference type="NCBI Taxonomy" id="1821621"/>
    <lineage>
        <taxon>Bacteria</taxon>
        <taxon>Pseudomonadati</taxon>
        <taxon>Pseudomonadota</taxon>
        <taxon>Gammaproteobacteria</taxon>
        <taxon>Oceanospirillales</taxon>
        <taxon>Oceanospirillaceae</taxon>
        <taxon>Marinobacterium</taxon>
    </lineage>
</organism>
<evidence type="ECO:0000313" key="4">
    <source>
        <dbReference type="EMBL" id="ANG62594.1"/>
    </source>
</evidence>
<name>A0A1A9EWS8_9GAMM</name>
<feature type="domain" description="WYL" evidence="1">
    <location>
        <begin position="125"/>
        <end position="189"/>
    </location>
</feature>
<sequence length="297" mass="34355">MLTALKDLKWEVLLRYRYIEIIALWEGRLTTNHLCNTFGIKRQQASRDINQYKQMVPENLDYDAHLKGYIPSVNFTPHFTTGTVDEYLNLLDSHSFLEGFVERIALSQSHTCVIRPPQRRAEPRIVRQVVEACRTGQRLELTYASMTSPKGEERIIAPHSLVSSGYRWHLRAFCEKNRDYRDFLLGRILACGEILGPRLEDPTHDRLWQREVELRLIPNPGLTPEQQALIRHERCFSDEVLCIKTRAATAIYLLQLMQVPTAPLDVEDINLCRANPVVLEDYSQIEALRFEGAKKAP</sequence>
<dbReference type="STRING" id="1821621.A8C75_08930"/>